<evidence type="ECO:0000313" key="8">
    <source>
        <dbReference type="EMBL" id="GLK52251.1"/>
    </source>
</evidence>
<dbReference type="AlphaFoldDB" id="A0A9W6INK5"/>
<dbReference type="HAMAP" id="MF_02071">
    <property type="entry name" value="RlpA"/>
    <property type="match status" value="1"/>
</dbReference>
<comment type="function">
    <text evidence="4">Lytic transglycosylase with a strong preference for naked glycan strands that lack stem peptides.</text>
</comment>
<dbReference type="EMBL" id="BSFE01000004">
    <property type="protein sequence ID" value="GLK52251.1"/>
    <property type="molecule type" value="Genomic_DNA"/>
</dbReference>
<evidence type="ECO:0000259" key="7">
    <source>
        <dbReference type="PROSITE" id="PS51724"/>
    </source>
</evidence>
<dbReference type="Proteomes" id="UP001143486">
    <property type="component" value="Unassembled WGS sequence"/>
</dbReference>
<name>A0A9W6INK5_9PROT</name>
<dbReference type="PROSITE" id="PS51724">
    <property type="entry name" value="SPOR"/>
    <property type="match status" value="1"/>
</dbReference>
<dbReference type="RefSeq" id="WP_271186619.1">
    <property type="nucleotide sequence ID" value="NZ_BSFE01000004.1"/>
</dbReference>
<dbReference type="GO" id="GO:0008932">
    <property type="term" value="F:lytic endotransglycosylase activity"/>
    <property type="evidence" value="ECO:0007669"/>
    <property type="project" value="UniProtKB-UniRule"/>
</dbReference>
<dbReference type="SUPFAM" id="SSF50685">
    <property type="entry name" value="Barwin-like endoglucanases"/>
    <property type="match status" value="1"/>
</dbReference>
<dbReference type="InterPro" id="IPR007730">
    <property type="entry name" value="SPOR-like_dom"/>
</dbReference>
<dbReference type="InterPro" id="IPR034718">
    <property type="entry name" value="RlpA"/>
</dbReference>
<dbReference type="PROSITE" id="PS51257">
    <property type="entry name" value="PROKAR_LIPOPROTEIN"/>
    <property type="match status" value="1"/>
</dbReference>
<dbReference type="SUPFAM" id="SSF110997">
    <property type="entry name" value="Sporulation related repeat"/>
    <property type="match status" value="1"/>
</dbReference>
<keyword evidence="4" id="KW-0564">Palmitate</keyword>
<dbReference type="Gene3D" id="3.30.70.1070">
    <property type="entry name" value="Sporulation related repeat"/>
    <property type="match status" value="1"/>
</dbReference>
<dbReference type="Pfam" id="PF05036">
    <property type="entry name" value="SPOR"/>
    <property type="match status" value="1"/>
</dbReference>
<protein>
    <recommendedName>
        <fullName evidence="4">Endolytic peptidoglycan transglycosylase RlpA</fullName>
        <ecNumber evidence="4">4.2.2.-</ecNumber>
    </recommendedName>
</protein>
<dbReference type="InterPro" id="IPR036908">
    <property type="entry name" value="RlpA-like_sf"/>
</dbReference>
<dbReference type="GO" id="GO:0009279">
    <property type="term" value="C:cell outer membrane"/>
    <property type="evidence" value="ECO:0007669"/>
    <property type="project" value="TreeGrafter"/>
</dbReference>
<evidence type="ECO:0000256" key="2">
    <source>
        <dbReference type="ARBA" id="ARBA00023239"/>
    </source>
</evidence>
<evidence type="ECO:0000256" key="6">
    <source>
        <dbReference type="SAM" id="SignalP"/>
    </source>
</evidence>
<reference evidence="8" key="2">
    <citation type="submission" date="2023-01" db="EMBL/GenBank/DDBJ databases">
        <authorList>
            <person name="Sun Q."/>
            <person name="Evtushenko L."/>
        </authorList>
    </citation>
    <scope>NUCLEOTIDE SEQUENCE</scope>
    <source>
        <strain evidence="8">VKM B-1513</strain>
    </source>
</reference>
<dbReference type="PANTHER" id="PTHR34183">
    <property type="entry name" value="ENDOLYTIC PEPTIDOGLYCAN TRANSGLYCOSYLASE RLPA"/>
    <property type="match status" value="1"/>
</dbReference>
<dbReference type="InterPro" id="IPR012997">
    <property type="entry name" value="RplA"/>
</dbReference>
<keyword evidence="4" id="KW-0472">Membrane</keyword>
<dbReference type="GO" id="GO:0000270">
    <property type="term" value="P:peptidoglycan metabolic process"/>
    <property type="evidence" value="ECO:0007669"/>
    <property type="project" value="UniProtKB-UniRule"/>
</dbReference>
<accession>A0A9W6INK5</accession>
<evidence type="ECO:0000256" key="5">
    <source>
        <dbReference type="RuleBase" id="RU003495"/>
    </source>
</evidence>
<dbReference type="Pfam" id="PF03330">
    <property type="entry name" value="DPBB_1"/>
    <property type="match status" value="1"/>
</dbReference>
<dbReference type="GO" id="GO:0005886">
    <property type="term" value="C:plasma membrane"/>
    <property type="evidence" value="ECO:0007669"/>
    <property type="project" value="UniProtKB-SubCell"/>
</dbReference>
<evidence type="ECO:0000256" key="4">
    <source>
        <dbReference type="HAMAP-Rule" id="MF_02071"/>
    </source>
</evidence>
<dbReference type="GO" id="GO:0071555">
    <property type="term" value="P:cell wall organization"/>
    <property type="evidence" value="ECO:0007669"/>
    <property type="project" value="UniProtKB-KW"/>
</dbReference>
<keyword evidence="4 8" id="KW-0449">Lipoprotein</keyword>
<feature type="domain" description="SPOR" evidence="7">
    <location>
        <begin position="222"/>
        <end position="300"/>
    </location>
</feature>
<comment type="subcellular location">
    <subcellularLocation>
        <location evidence="4">Cell membrane</location>
        <topology evidence="4">Lipid-anchor</topology>
    </subcellularLocation>
</comment>
<dbReference type="GO" id="GO:0042834">
    <property type="term" value="F:peptidoglycan binding"/>
    <property type="evidence" value="ECO:0007669"/>
    <property type="project" value="InterPro"/>
</dbReference>
<keyword evidence="2 4" id="KW-0456">Lyase</keyword>
<keyword evidence="4" id="KW-1003">Cell membrane</keyword>
<sequence length="301" mass="31859">MSRLSLALVGLAAASLAACASSPERYSSYPASVPSTPPQTSGTATPVDIDVAGLIATDSGHQKVGNPYRVGSRTYRPQRDDRYDRTGIASWYGPNFHGRPTANGEIFDQYAMTAAHTTLPIPSIAEVTNLENGRSIIVRVNDRGPFVDDRIIDLSRAAATELDYIGSGLARVRVRYLGPAHPDAPPPQRNVRVAGAAATAPAMQPSSPATAQTVAAVDNIPVRAGRDVTLQLGAFSDADNADRLVRRVAGAGEVWVEPGQSDHGPIYRVFFGRWADRSGADAARASLADWGVFGARIVALD</sequence>
<keyword evidence="3 4" id="KW-0961">Cell wall biogenesis/degradation</keyword>
<evidence type="ECO:0000313" key="9">
    <source>
        <dbReference type="Proteomes" id="UP001143486"/>
    </source>
</evidence>
<proteinExistence type="inferred from homology"/>
<dbReference type="EC" id="4.2.2.-" evidence="4"/>
<dbReference type="InterPro" id="IPR009009">
    <property type="entry name" value="RlpA-like_DPBB"/>
</dbReference>
<dbReference type="CDD" id="cd22268">
    <property type="entry name" value="DPBB_RlpA-like"/>
    <property type="match status" value="1"/>
</dbReference>
<dbReference type="PANTHER" id="PTHR34183:SF1">
    <property type="entry name" value="ENDOLYTIC PEPTIDOGLYCAN TRANSGLYCOSYLASE RLPA"/>
    <property type="match status" value="1"/>
</dbReference>
<comment type="similarity">
    <text evidence="4 5">Belongs to the RlpA family.</text>
</comment>
<dbReference type="NCBIfam" id="TIGR00413">
    <property type="entry name" value="rlpA"/>
    <property type="match status" value="1"/>
</dbReference>
<evidence type="ECO:0000256" key="3">
    <source>
        <dbReference type="ARBA" id="ARBA00023316"/>
    </source>
</evidence>
<keyword evidence="9" id="KW-1185">Reference proteome</keyword>
<evidence type="ECO:0000256" key="1">
    <source>
        <dbReference type="ARBA" id="ARBA00022729"/>
    </source>
</evidence>
<comment type="caution">
    <text evidence="8">The sequence shown here is derived from an EMBL/GenBank/DDBJ whole genome shotgun (WGS) entry which is preliminary data.</text>
</comment>
<organism evidence="8 9">
    <name type="scientific">Maricaulis virginensis</name>
    <dbReference type="NCBI Taxonomy" id="144022"/>
    <lineage>
        <taxon>Bacteria</taxon>
        <taxon>Pseudomonadati</taxon>
        <taxon>Pseudomonadota</taxon>
        <taxon>Alphaproteobacteria</taxon>
        <taxon>Maricaulales</taxon>
        <taxon>Maricaulaceae</taxon>
        <taxon>Maricaulis</taxon>
    </lineage>
</organism>
<dbReference type="Gene3D" id="2.40.40.10">
    <property type="entry name" value="RlpA-like domain"/>
    <property type="match status" value="1"/>
</dbReference>
<reference evidence="8" key="1">
    <citation type="journal article" date="2014" name="Int. J. Syst. Evol. Microbiol.">
        <title>Complete genome sequence of Corynebacterium casei LMG S-19264T (=DSM 44701T), isolated from a smear-ripened cheese.</title>
        <authorList>
            <consortium name="US DOE Joint Genome Institute (JGI-PGF)"/>
            <person name="Walter F."/>
            <person name="Albersmeier A."/>
            <person name="Kalinowski J."/>
            <person name="Ruckert C."/>
        </authorList>
    </citation>
    <scope>NUCLEOTIDE SEQUENCE</scope>
    <source>
        <strain evidence="8">VKM B-1513</strain>
    </source>
</reference>
<feature type="signal peptide" evidence="6">
    <location>
        <begin position="1"/>
        <end position="20"/>
    </location>
</feature>
<feature type="chain" id="PRO_5040936840" description="Endolytic peptidoglycan transglycosylase RlpA" evidence="6">
    <location>
        <begin position="21"/>
        <end position="301"/>
    </location>
</feature>
<keyword evidence="1 6" id="KW-0732">Signal</keyword>
<dbReference type="InterPro" id="IPR036680">
    <property type="entry name" value="SPOR-like_sf"/>
</dbReference>
<gene>
    <name evidence="4" type="primary">rlpA</name>
    <name evidence="8" type="ORF">GCM10017621_17590</name>
</gene>